<dbReference type="AlphaFoldDB" id="A0A368QU00"/>
<sequence length="294" mass="31903">MGTLNSSEATRPVGIDFSVGLVLTVGPDIIATSDTLGVYQLSDAHEWERHSIQGYVHLEKKVKLSDYVVLNEKSFLVCDGKTRCCFLFDLDKDTWSIVEAYFGSGFLSGRPVFVEASLVLSPLYVKKRASGGRPRVQRRSRQLSLASGGRFGTGGDGELRDRRPVYTPSPSSLGLGRLGLALLPAAMSSEPIICLLVLVSAGGWMRTAEIPCVLPAGVLGVPSEAGPWMILLLQSFSCDGDGEGKSFWSFVFSFVQAEGGLDSPFMGLFFGLLMSSAAARRLRWCCRFFPLPRS</sequence>
<feature type="region of interest" description="Disordered" evidence="1">
    <location>
        <begin position="131"/>
        <end position="164"/>
    </location>
</feature>
<dbReference type="EMBL" id="CM003531">
    <property type="protein sequence ID" value="RCV21248.1"/>
    <property type="molecule type" value="Genomic_DNA"/>
</dbReference>
<gene>
    <name evidence="2" type="ORF">SETIT_4G123900v2</name>
</gene>
<organism evidence="2">
    <name type="scientific">Setaria italica</name>
    <name type="common">Foxtail millet</name>
    <name type="synonym">Panicum italicum</name>
    <dbReference type="NCBI Taxonomy" id="4555"/>
    <lineage>
        <taxon>Eukaryota</taxon>
        <taxon>Viridiplantae</taxon>
        <taxon>Streptophyta</taxon>
        <taxon>Embryophyta</taxon>
        <taxon>Tracheophyta</taxon>
        <taxon>Spermatophyta</taxon>
        <taxon>Magnoliopsida</taxon>
        <taxon>Liliopsida</taxon>
        <taxon>Poales</taxon>
        <taxon>Poaceae</taxon>
        <taxon>PACMAD clade</taxon>
        <taxon>Panicoideae</taxon>
        <taxon>Panicodae</taxon>
        <taxon>Paniceae</taxon>
        <taxon>Cenchrinae</taxon>
        <taxon>Setaria</taxon>
    </lineage>
</organism>
<feature type="compositionally biased region" description="Basic residues" evidence="1">
    <location>
        <begin position="131"/>
        <end position="141"/>
    </location>
</feature>
<name>A0A368QU00_SETIT</name>
<protein>
    <submittedName>
        <fullName evidence="2">Uncharacterized protein</fullName>
    </submittedName>
</protein>
<reference evidence="2" key="1">
    <citation type="journal article" date="2012" name="Nat. Biotechnol.">
        <title>Reference genome sequence of the model plant Setaria.</title>
        <authorList>
            <person name="Bennetzen J.L."/>
            <person name="Schmutz J."/>
            <person name="Wang H."/>
            <person name="Percifield R."/>
            <person name="Hawkins J."/>
            <person name="Pontaroli A.C."/>
            <person name="Estep M."/>
            <person name="Feng L."/>
            <person name="Vaughn J.N."/>
            <person name="Grimwood J."/>
            <person name="Jenkins J."/>
            <person name="Barry K."/>
            <person name="Lindquist E."/>
            <person name="Hellsten U."/>
            <person name="Deshpande S."/>
            <person name="Wang X."/>
            <person name="Wu X."/>
            <person name="Mitros T."/>
            <person name="Triplett J."/>
            <person name="Yang X."/>
            <person name="Ye C.Y."/>
            <person name="Mauro-Herrera M."/>
            <person name="Wang L."/>
            <person name="Li P."/>
            <person name="Sharma M."/>
            <person name="Sharma R."/>
            <person name="Ronald P.C."/>
            <person name="Panaud O."/>
            <person name="Kellogg E.A."/>
            <person name="Brutnell T.P."/>
            <person name="Doust A.N."/>
            <person name="Tuskan G.A."/>
            <person name="Rokhsar D."/>
            <person name="Devos K.M."/>
        </authorList>
    </citation>
    <scope>NUCLEOTIDE SEQUENCE [LARGE SCALE GENOMIC DNA]</scope>
    <source>
        <strain evidence="2">Yugu1</strain>
    </source>
</reference>
<evidence type="ECO:0000256" key="1">
    <source>
        <dbReference type="SAM" id="MobiDB-lite"/>
    </source>
</evidence>
<proteinExistence type="predicted"/>
<evidence type="ECO:0000313" key="2">
    <source>
        <dbReference type="EMBL" id="RCV21248.1"/>
    </source>
</evidence>
<accession>A0A368QU00</accession>
<reference evidence="2" key="2">
    <citation type="submission" date="2015-07" db="EMBL/GenBank/DDBJ databases">
        <authorList>
            <person name="Noorani M."/>
        </authorList>
    </citation>
    <scope>NUCLEOTIDE SEQUENCE</scope>
    <source>
        <strain evidence="2">Yugu1</strain>
    </source>
</reference>